<evidence type="ECO:0000313" key="3">
    <source>
        <dbReference type="Proteomes" id="UP000077275"/>
    </source>
</evidence>
<organism evidence="2 3">
    <name type="scientific">Methanobrevibacter cuticularis</name>
    <dbReference type="NCBI Taxonomy" id="47311"/>
    <lineage>
        <taxon>Archaea</taxon>
        <taxon>Methanobacteriati</taxon>
        <taxon>Methanobacteriota</taxon>
        <taxon>Methanomada group</taxon>
        <taxon>Methanobacteria</taxon>
        <taxon>Methanobacteriales</taxon>
        <taxon>Methanobacteriaceae</taxon>
        <taxon>Methanobrevibacter</taxon>
    </lineage>
</organism>
<dbReference type="STRING" id="47311.MBCUT_04510"/>
<dbReference type="InterPro" id="IPR007197">
    <property type="entry name" value="rSAM"/>
</dbReference>
<evidence type="ECO:0000313" key="2">
    <source>
        <dbReference type="EMBL" id="KZX16900.1"/>
    </source>
</evidence>
<dbReference type="RefSeq" id="WP_067258387.1">
    <property type="nucleotide sequence ID" value="NZ_LWMW01000084.1"/>
</dbReference>
<feature type="domain" description="Radical SAM core" evidence="1">
    <location>
        <begin position="39"/>
        <end position="286"/>
    </location>
</feature>
<dbReference type="InterPro" id="IPR058240">
    <property type="entry name" value="rSAM_sf"/>
</dbReference>
<protein>
    <recommendedName>
        <fullName evidence="1">Radical SAM core domain-containing protein</fullName>
    </recommendedName>
</protein>
<dbReference type="PIRSF" id="PIRSF004954">
    <property type="entry name" value="Radical_SAM"/>
    <property type="match status" value="1"/>
</dbReference>
<dbReference type="SUPFAM" id="SSF102114">
    <property type="entry name" value="Radical SAM enzymes"/>
    <property type="match status" value="1"/>
</dbReference>
<accession>A0A166EQH2</accession>
<dbReference type="PROSITE" id="PS51918">
    <property type="entry name" value="RADICAL_SAM"/>
    <property type="match status" value="1"/>
</dbReference>
<dbReference type="EMBL" id="LWMW01000084">
    <property type="protein sequence ID" value="KZX16900.1"/>
    <property type="molecule type" value="Genomic_DNA"/>
</dbReference>
<dbReference type="InterPro" id="IPR005909">
    <property type="entry name" value="RaSEA"/>
</dbReference>
<dbReference type="Proteomes" id="UP000077275">
    <property type="component" value="Unassembled WGS sequence"/>
</dbReference>
<dbReference type="InterPro" id="IPR006638">
    <property type="entry name" value="Elp3/MiaA/NifB-like_rSAM"/>
</dbReference>
<dbReference type="NCBIfam" id="TIGR01210">
    <property type="entry name" value="archaeosine biosynthesis radical SAM protein RaSEA"/>
    <property type="match status" value="1"/>
</dbReference>
<keyword evidence="3" id="KW-1185">Reference proteome</keyword>
<evidence type="ECO:0000259" key="1">
    <source>
        <dbReference type="PROSITE" id="PS51918"/>
    </source>
</evidence>
<dbReference type="AlphaFoldDB" id="A0A166EQH2"/>
<reference evidence="2 3" key="1">
    <citation type="submission" date="2016-04" db="EMBL/GenBank/DDBJ databases">
        <title>Genome sequence of Methanobrevibacter cuticularis DSM 11139.</title>
        <authorList>
            <person name="Poehlein A."/>
            <person name="Seedorf H."/>
            <person name="Daniel R."/>
        </authorList>
    </citation>
    <scope>NUCLEOTIDE SEQUENCE [LARGE SCALE GENOMIC DNA]</scope>
    <source>
        <strain evidence="2 3">DSM 11139</strain>
    </source>
</reference>
<sequence length="357" mass="40663">MEIQILNKEIRNKSLERMKKRSPEELATSWYQDDLLYSGKGKTIFIILPTPGCSWALGDAGGCTMCSYISDCTLEPIESFQIIELFKREFQKYGVEKETAVKIFASGSFLNPKEVPADARNEILKYLAKNSLITEIIVESRPEYIKEDVLEEIFSIIKNKLFEISIGLESSNDFTREEKINKGFSKEDFESGIAIIKKMKAKHDVKSKAYILIKPILTSEKEAITEAVETARYCENIGVDRVSFCPATIHKGTLIDQMWRLGSYQPPWIWSAIEIINIVRKEIAIPSLMDTSGFGSRRGPYNCKKCNKDLKHEIISSNLDQSLIENYECSCKNLWLADINSSNLNMSKTKTKHLPLI</sequence>
<name>A0A166EQH2_9EURY</name>
<dbReference type="OrthoDB" id="105445at2157"/>
<dbReference type="GO" id="GO:0051536">
    <property type="term" value="F:iron-sulfur cluster binding"/>
    <property type="evidence" value="ECO:0007669"/>
    <property type="project" value="InterPro"/>
</dbReference>
<proteinExistence type="predicted"/>
<dbReference type="GO" id="GO:0003824">
    <property type="term" value="F:catalytic activity"/>
    <property type="evidence" value="ECO:0007669"/>
    <property type="project" value="InterPro"/>
</dbReference>
<comment type="caution">
    <text evidence="2">The sequence shown here is derived from an EMBL/GenBank/DDBJ whole genome shotgun (WGS) entry which is preliminary data.</text>
</comment>
<gene>
    <name evidence="2" type="ORF">MBCUT_04510</name>
</gene>
<dbReference type="SMART" id="SM00729">
    <property type="entry name" value="Elp3"/>
    <property type="match status" value="1"/>
</dbReference>
<dbReference type="PATRIC" id="fig|47311.3.peg.522"/>